<proteinExistence type="predicted"/>
<dbReference type="RefSeq" id="WP_182330472.1">
    <property type="nucleotide sequence ID" value="NZ_CP058555.1"/>
</dbReference>
<gene>
    <name evidence="2" type="ORF">HS960_19805</name>
</gene>
<dbReference type="EMBL" id="CP058555">
    <property type="protein sequence ID" value="QMV69758.1"/>
    <property type="molecule type" value="Genomic_DNA"/>
</dbReference>
<reference evidence="2 3" key="1">
    <citation type="journal article" date="2020" name="G3 (Bethesda)">
        <title>CeMbio - The Caenorhabditis elegans Microbiome Resource.</title>
        <authorList>
            <person name="Dirksen P."/>
            <person name="Assie A."/>
            <person name="Zimmermann J."/>
            <person name="Zhang F."/>
            <person name="Tietje A.M."/>
            <person name="Marsh S.A."/>
            <person name="Felix M.A."/>
            <person name="Shapira M."/>
            <person name="Kaleta C."/>
            <person name="Schulenburg H."/>
            <person name="Samuel B."/>
        </authorList>
    </citation>
    <scope>NUCLEOTIDE SEQUENCE [LARGE SCALE GENOMIC DNA]</scope>
    <source>
        <strain evidence="2 3">BIGb0170</strain>
    </source>
</reference>
<accession>A0A7G5E6Y3</accession>
<name>A0A7G5E6Y3_9SPHI</name>
<dbReference type="InterPro" id="IPR049236">
    <property type="entry name" value="DUF6850"/>
</dbReference>
<dbReference type="Proteomes" id="UP000515450">
    <property type="component" value="Chromosome"/>
</dbReference>
<evidence type="ECO:0000259" key="1">
    <source>
        <dbReference type="Pfam" id="PF21012"/>
    </source>
</evidence>
<organism evidence="2 3">
    <name type="scientific">Sphingobacterium paramultivorum</name>
    <dbReference type="NCBI Taxonomy" id="2886510"/>
    <lineage>
        <taxon>Bacteria</taxon>
        <taxon>Pseudomonadati</taxon>
        <taxon>Bacteroidota</taxon>
        <taxon>Sphingobacteriia</taxon>
        <taxon>Sphingobacteriales</taxon>
        <taxon>Sphingobacteriaceae</taxon>
        <taxon>Sphingobacterium</taxon>
    </lineage>
</organism>
<dbReference type="Pfam" id="PF21012">
    <property type="entry name" value="DUF6850"/>
    <property type="match status" value="1"/>
</dbReference>
<sequence length="473" mass="54728">MQYLFDHTVLLQDTTRNNFGDISVYYDLKNQNYRSSQKAQRTTIAALEARGINYLTDKIVVSGRFSYAKSWEDSLAYFLGGLDDNRIPGYFYTPKAGKFERQTYDAQAQLGYKLDQHWQAGIQANYTHHWATRSVDPRMEHYSMKFLLKPSLSYVSGSQQHFSITGIWGYGKGRTDLSYKNQKLNQGISYPEYHYFSSFGYGSIKALDSASIQQYDRYRGLELAGTLNKPQWILYWSASYLQRKNENTNDVRHLQDYLVKQTFDLDQIAIDLLFRDKRVNGNLVRFRLTNESGQDGIYHKGSNYFLTRWNSSLLYSKAFSSLTSTPKEVGISIESLYDKRDDALTALAERSWIALSLPLSWTKIGQSNDRFRLQFTPSYRLKLTNSLQIPSGQLNSFTAGIAYPEFYYYDTNVLGIQTRLSYLTSKIWRTARTSFFVDFQFEASDNSSPKLMEGTTAFRGKNTNLRMGVNFYL</sequence>
<keyword evidence="3" id="KW-1185">Reference proteome</keyword>
<protein>
    <recommendedName>
        <fullName evidence="1">DUF6850 domain-containing protein</fullName>
    </recommendedName>
</protein>
<dbReference type="AlphaFoldDB" id="A0A7G5E6Y3"/>
<evidence type="ECO:0000313" key="3">
    <source>
        <dbReference type="Proteomes" id="UP000515450"/>
    </source>
</evidence>
<feature type="domain" description="DUF6850" evidence="1">
    <location>
        <begin position="10"/>
        <end position="472"/>
    </location>
</feature>
<evidence type="ECO:0000313" key="2">
    <source>
        <dbReference type="EMBL" id="QMV69758.1"/>
    </source>
</evidence>